<dbReference type="RefSeq" id="WP_184258166.1">
    <property type="nucleotide sequence ID" value="NZ_JACHIH010000015.1"/>
</dbReference>
<gene>
    <name evidence="2" type="ORF">HNR60_002651</name>
</gene>
<protein>
    <submittedName>
        <fullName evidence="2">Uncharacterized protein</fullName>
    </submittedName>
</protein>
<dbReference type="Proteomes" id="UP000542353">
    <property type="component" value="Unassembled WGS sequence"/>
</dbReference>
<dbReference type="EMBL" id="JACHIH010000015">
    <property type="protein sequence ID" value="MBB5047894.1"/>
    <property type="molecule type" value="Genomic_DNA"/>
</dbReference>
<organism evidence="2 3">
    <name type="scientific">Rhodopseudomonas rhenobacensis</name>
    <dbReference type="NCBI Taxonomy" id="87461"/>
    <lineage>
        <taxon>Bacteria</taxon>
        <taxon>Pseudomonadati</taxon>
        <taxon>Pseudomonadota</taxon>
        <taxon>Alphaproteobacteria</taxon>
        <taxon>Hyphomicrobiales</taxon>
        <taxon>Nitrobacteraceae</taxon>
        <taxon>Rhodopseudomonas</taxon>
    </lineage>
</organism>
<evidence type="ECO:0000313" key="2">
    <source>
        <dbReference type="EMBL" id="MBB5047894.1"/>
    </source>
</evidence>
<keyword evidence="3" id="KW-1185">Reference proteome</keyword>
<reference evidence="2 3" key="1">
    <citation type="submission" date="2020-08" db="EMBL/GenBank/DDBJ databases">
        <title>Genomic Encyclopedia of Type Strains, Phase IV (KMG-IV): sequencing the most valuable type-strain genomes for metagenomic binning, comparative biology and taxonomic classification.</title>
        <authorList>
            <person name="Goeker M."/>
        </authorList>
    </citation>
    <scope>NUCLEOTIDE SEQUENCE [LARGE SCALE GENOMIC DNA]</scope>
    <source>
        <strain evidence="2 3">DSM 12706</strain>
    </source>
</reference>
<feature type="region of interest" description="Disordered" evidence="1">
    <location>
        <begin position="32"/>
        <end position="63"/>
    </location>
</feature>
<accession>A0A7W7Z4N9</accession>
<name>A0A7W7Z4N9_9BRAD</name>
<evidence type="ECO:0000313" key="3">
    <source>
        <dbReference type="Proteomes" id="UP000542353"/>
    </source>
</evidence>
<evidence type="ECO:0000256" key="1">
    <source>
        <dbReference type="SAM" id="MobiDB-lite"/>
    </source>
</evidence>
<proteinExistence type="predicted"/>
<comment type="caution">
    <text evidence="2">The sequence shown here is derived from an EMBL/GenBank/DDBJ whole genome shotgun (WGS) entry which is preliminary data.</text>
</comment>
<dbReference type="AlphaFoldDB" id="A0A7W7Z4N9"/>
<sequence length="169" mass="18170">MAMTRTALAIGSVLLLSGLGVYGLSSQQSPREPVSLAEAAPAAAEDDASNPQTPPPAAAPRNPRDARAMLPAATAPLGRISLVRQSWKRGGMGSQALATFTVHNRNRFPIKDLEIRCAFRSDDGSYRTERRRVLPDTVRRRKTFTDTLVGHVNLNATYGKCSLLGASRA</sequence>